<dbReference type="PANTHER" id="PTHR20905:SF32">
    <property type="entry name" value="ARYLALKYLAMINE N-ACETYLTRANSFERASE-LIKE 7, ISOFORM A"/>
    <property type="match status" value="1"/>
</dbReference>
<accession>A0ABD0TKD0</accession>
<evidence type="ECO:0000313" key="1">
    <source>
        <dbReference type="EMBL" id="KAL0849745.1"/>
    </source>
</evidence>
<dbReference type="SUPFAM" id="SSF55729">
    <property type="entry name" value="Acyl-CoA N-acyltransferases (Nat)"/>
    <property type="match status" value="1"/>
</dbReference>
<gene>
    <name evidence="1" type="ORF">ABMA28_011701</name>
</gene>
<dbReference type="EMBL" id="JBEDNZ010000003">
    <property type="protein sequence ID" value="KAL0849745.1"/>
    <property type="molecule type" value="Genomic_DNA"/>
</dbReference>
<organism evidence="1 2">
    <name type="scientific">Loxostege sticticalis</name>
    <name type="common">Beet webworm moth</name>
    <dbReference type="NCBI Taxonomy" id="481309"/>
    <lineage>
        <taxon>Eukaryota</taxon>
        <taxon>Metazoa</taxon>
        <taxon>Ecdysozoa</taxon>
        <taxon>Arthropoda</taxon>
        <taxon>Hexapoda</taxon>
        <taxon>Insecta</taxon>
        <taxon>Pterygota</taxon>
        <taxon>Neoptera</taxon>
        <taxon>Endopterygota</taxon>
        <taxon>Lepidoptera</taxon>
        <taxon>Glossata</taxon>
        <taxon>Ditrysia</taxon>
        <taxon>Pyraloidea</taxon>
        <taxon>Crambidae</taxon>
        <taxon>Pyraustinae</taxon>
        <taxon>Loxostege</taxon>
    </lineage>
</organism>
<dbReference type="AlphaFoldDB" id="A0ABD0TKD0"/>
<protein>
    <recommendedName>
        <fullName evidence="3">N-acetyltransferase domain-containing protein</fullName>
    </recommendedName>
</protein>
<dbReference type="PANTHER" id="PTHR20905">
    <property type="entry name" value="N-ACETYLTRANSFERASE-RELATED"/>
    <property type="match status" value="1"/>
</dbReference>
<evidence type="ECO:0008006" key="3">
    <source>
        <dbReference type="Google" id="ProtNLM"/>
    </source>
</evidence>
<dbReference type="Proteomes" id="UP001549921">
    <property type="component" value="Unassembled WGS sequence"/>
</dbReference>
<reference evidence="1 2" key="1">
    <citation type="submission" date="2024-06" db="EMBL/GenBank/DDBJ databases">
        <title>A chromosome-level genome assembly of beet webworm, Loxostege sticticalis.</title>
        <authorList>
            <person name="Zhang Y."/>
        </authorList>
    </citation>
    <scope>NUCLEOTIDE SEQUENCE [LARGE SCALE GENOMIC DNA]</scope>
    <source>
        <strain evidence="1">AQ028</strain>
        <tissue evidence="1">Male pupae</tissue>
    </source>
</reference>
<sequence>MIFQRQWDESCPRVWAQWEADGRTWAVQDLRPEDDEAAIQMMVEHWLPDEPVCSTSGLLEDPESLACFKRAWKETMAQRMSLACYTEVEGKKTLVGLNVCLVLEKGEQPDLKIEGRAALNAFGVLKYLESKSDPFEQLGLDKALEAFGLVVAREYRGSRLGGRILAAREPLCRSQGIKGTATMFTGPASQKLATNCGFTTISEATWSELADAGLNFPKEDRIVKLMIKKYD</sequence>
<dbReference type="InterPro" id="IPR016181">
    <property type="entry name" value="Acyl_CoA_acyltransferase"/>
</dbReference>
<name>A0ABD0TKD0_LOXSC</name>
<dbReference type="Gene3D" id="3.40.630.30">
    <property type="match status" value="1"/>
</dbReference>
<proteinExistence type="predicted"/>
<comment type="caution">
    <text evidence="1">The sequence shown here is derived from an EMBL/GenBank/DDBJ whole genome shotgun (WGS) entry which is preliminary data.</text>
</comment>
<evidence type="ECO:0000313" key="2">
    <source>
        <dbReference type="Proteomes" id="UP001549921"/>
    </source>
</evidence>